<dbReference type="InterPro" id="IPR027417">
    <property type="entry name" value="P-loop_NTPase"/>
</dbReference>
<protein>
    <recommendedName>
        <fullName evidence="1">ATPase AAA-type core domain-containing protein</fullName>
    </recommendedName>
</protein>
<feature type="domain" description="ATPase AAA-type core" evidence="1">
    <location>
        <begin position="10"/>
        <end position="330"/>
    </location>
</feature>
<keyword evidence="3" id="KW-1185">Reference proteome</keyword>
<dbReference type="InterPro" id="IPR051396">
    <property type="entry name" value="Bact_Antivir_Def_Nuclease"/>
</dbReference>
<dbReference type="CDD" id="cd00267">
    <property type="entry name" value="ABC_ATPase"/>
    <property type="match status" value="1"/>
</dbReference>
<reference evidence="2 3" key="1">
    <citation type="submission" date="2019-05" db="EMBL/GenBank/DDBJ databases">
        <title>Pseudomonas edaphica sp. nov., isolated from rhizospheric soil of Cistus ladanifer L. in Spain.</title>
        <authorList>
            <person name="Peix A."/>
        </authorList>
    </citation>
    <scope>NUCLEOTIDE SEQUENCE [LARGE SCALE GENOMIC DNA]</scope>
    <source>
        <strain evidence="2 3">RD25</strain>
    </source>
</reference>
<dbReference type="Proteomes" id="UP000304941">
    <property type="component" value="Unassembled WGS sequence"/>
</dbReference>
<evidence type="ECO:0000313" key="3">
    <source>
        <dbReference type="Proteomes" id="UP000304941"/>
    </source>
</evidence>
<dbReference type="Pfam" id="PF13304">
    <property type="entry name" value="AAA_21"/>
    <property type="match status" value="1"/>
</dbReference>
<dbReference type="Gene3D" id="3.40.50.300">
    <property type="entry name" value="P-loop containing nucleotide triphosphate hydrolases"/>
    <property type="match status" value="1"/>
</dbReference>
<proteinExistence type="predicted"/>
<dbReference type="EMBL" id="VBVZ01000305">
    <property type="protein sequence ID" value="TLG90047.1"/>
    <property type="molecule type" value="Genomic_DNA"/>
</dbReference>
<comment type="caution">
    <text evidence="2">The sequence shown here is derived from an EMBL/GenBank/DDBJ whole genome shotgun (WGS) entry which is preliminary data.</text>
</comment>
<dbReference type="SUPFAM" id="SSF52540">
    <property type="entry name" value="P-loop containing nucleoside triphosphate hydrolases"/>
    <property type="match status" value="1"/>
</dbReference>
<dbReference type="InterPro" id="IPR003959">
    <property type="entry name" value="ATPase_AAA_core"/>
</dbReference>
<name>A0ABY2U373_9PSED</name>
<evidence type="ECO:0000259" key="1">
    <source>
        <dbReference type="Pfam" id="PF13304"/>
    </source>
</evidence>
<dbReference type="PANTHER" id="PTHR43581:SF4">
    <property type="entry name" value="ATP_GTP PHOSPHATASE"/>
    <property type="match status" value="1"/>
</dbReference>
<organism evidence="2 3">
    <name type="scientific">Pseudomonas edaphica</name>
    <dbReference type="NCBI Taxonomy" id="2006980"/>
    <lineage>
        <taxon>Bacteria</taxon>
        <taxon>Pseudomonadati</taxon>
        <taxon>Pseudomonadota</taxon>
        <taxon>Gammaproteobacteria</taxon>
        <taxon>Pseudomonadales</taxon>
        <taxon>Pseudomonadaceae</taxon>
        <taxon>Pseudomonas</taxon>
    </lineage>
</organism>
<gene>
    <name evidence="2" type="ORF">FEM54_19460</name>
</gene>
<dbReference type="PANTHER" id="PTHR43581">
    <property type="entry name" value="ATP/GTP PHOSPHATASE"/>
    <property type="match status" value="1"/>
</dbReference>
<sequence length="593" mass="67883">MSIKLRDTGLTLISGTNNSGKTSILHALAIWEFTKMLLVNYRGSKSLAHDYDSKNGLGIAPEAFSPISIPSLRYLWKDQNTNGSYGLKIKIGWRESGQSYHLELAYSLNGNNFAIKKSDSNLLADTKIPVIAYLPPFGGMNENETWLSIADRRKLIGKGQAGSVIRNLLLDLYTAHEQKIKQAKEELLAGRVRLPAVDKQKLELVDTEWRQLEEILTDVFRVKLCPKPFDSNFHNFVHVDVIDVAVNTTTGAKEARPSSRRDLMIEGSGFLQWVSVFALALDSNNDILLLDEPDAHLHTSLQSLLLEKLEGICLRKKKQILMVSHSPELIKLVDYEKMLHVEQSKASYLRNKEQKVLVLEGLGSKYFPLLDDIIRYKKVLLVENASDARALQSICKQLDMKWPENLVLWVTNKKHSERKTLIIELNQKIMQDTRQPINAYSLRDLDDENYSTTNADLQWNTDQRDDSGKHTILRYRTLRRREIENYLIIPTAISRYISKNRKNNEISTDVDAVNEYLLKKHGLVVPSNYKESDRESNSEGLFSKDGKQVLDGIRRYFKVKFNKEDYIQQIEKGEVCADLITIIKELIDMCKTK</sequence>
<evidence type="ECO:0000313" key="2">
    <source>
        <dbReference type="EMBL" id="TLG90047.1"/>
    </source>
</evidence>
<accession>A0ABY2U373</accession>